<evidence type="ECO:0000313" key="1">
    <source>
        <dbReference type="EMBL" id="WFD11943.1"/>
    </source>
</evidence>
<dbReference type="Proteomes" id="UP001222800">
    <property type="component" value="Chromosome"/>
</dbReference>
<protein>
    <submittedName>
        <fullName evidence="1">DUF600 family protein</fullName>
    </submittedName>
</protein>
<sequence length="152" mass="17945">MKEFEEYFSETQADMISICLEYVKNRAEKVYVYASCEGDVISSSFFYKINNMYVKKHNLNDAIDGGEERYDVSTERQFAVLDIINEDIENIKKLCIEYDRDMPTEFKMIYDVQKNGLKAEYKYDLVYSNDPVKTANHIGLEWFEEIKSKNNS</sequence>
<proteinExistence type="predicted"/>
<evidence type="ECO:0000313" key="2">
    <source>
        <dbReference type="Proteomes" id="UP001222800"/>
    </source>
</evidence>
<accession>A0ABY8EG86</accession>
<gene>
    <name evidence="1" type="ORF">P4S50_07665</name>
</gene>
<organism evidence="1 2">
    <name type="scientific">Tepidibacter hydrothermalis</name>
    <dbReference type="NCBI Taxonomy" id="3036126"/>
    <lineage>
        <taxon>Bacteria</taxon>
        <taxon>Bacillati</taxon>
        <taxon>Bacillota</taxon>
        <taxon>Clostridia</taxon>
        <taxon>Peptostreptococcales</taxon>
        <taxon>Peptostreptococcaceae</taxon>
        <taxon>Tepidibacter</taxon>
    </lineage>
</organism>
<keyword evidence="2" id="KW-1185">Reference proteome</keyword>
<name>A0ABY8EG86_9FIRM</name>
<reference evidence="1 2" key="1">
    <citation type="submission" date="2023-03" db="EMBL/GenBank/DDBJ databases">
        <title>Complete genome sequence of Tepidibacter sp. SWIR-1, isolated from a deep-sea hydrothermal vent.</title>
        <authorList>
            <person name="Li X."/>
        </authorList>
    </citation>
    <scope>NUCLEOTIDE SEQUENCE [LARGE SCALE GENOMIC DNA]</scope>
    <source>
        <strain evidence="1 2">SWIR-1</strain>
    </source>
</reference>
<dbReference type="RefSeq" id="WP_277734167.1">
    <property type="nucleotide sequence ID" value="NZ_CP120733.1"/>
</dbReference>
<dbReference type="EMBL" id="CP120733">
    <property type="protein sequence ID" value="WFD11943.1"/>
    <property type="molecule type" value="Genomic_DNA"/>
</dbReference>